<protein>
    <submittedName>
        <fullName evidence="4">ATP-dependent RecD-like DNA helicase</fullName>
    </submittedName>
</protein>
<keyword evidence="2" id="KW-0067">ATP-binding</keyword>
<dbReference type="InterPro" id="IPR003593">
    <property type="entry name" value="AAA+_ATPase"/>
</dbReference>
<accession>A0ABW5NL28</accession>
<evidence type="ECO:0000256" key="1">
    <source>
        <dbReference type="ARBA" id="ARBA00022741"/>
    </source>
</evidence>
<gene>
    <name evidence="4" type="ORF">ACFSQ3_11370</name>
</gene>
<dbReference type="SMART" id="SM00382">
    <property type="entry name" value="AAA"/>
    <property type="match status" value="1"/>
</dbReference>
<keyword evidence="1" id="KW-0547">Nucleotide-binding</keyword>
<dbReference type="Gene3D" id="2.30.30.940">
    <property type="match status" value="1"/>
</dbReference>
<reference evidence="5" key="1">
    <citation type="journal article" date="2019" name="Int. J. Syst. Evol. Microbiol.">
        <title>The Global Catalogue of Microorganisms (GCM) 10K type strain sequencing project: providing services to taxonomists for standard genome sequencing and annotation.</title>
        <authorList>
            <consortium name="The Broad Institute Genomics Platform"/>
            <consortium name="The Broad Institute Genome Sequencing Center for Infectious Disease"/>
            <person name="Wu L."/>
            <person name="Ma J."/>
        </authorList>
    </citation>
    <scope>NUCLEOTIDE SEQUENCE [LARGE SCALE GENOMIC DNA]</scope>
    <source>
        <strain evidence="5">KCTC 42248</strain>
    </source>
</reference>
<dbReference type="EMBL" id="JBHUMA010000006">
    <property type="protein sequence ID" value="MFD2599554.1"/>
    <property type="molecule type" value="Genomic_DNA"/>
</dbReference>
<comment type="caution">
    <text evidence="4">The sequence shown here is derived from an EMBL/GenBank/DDBJ whole genome shotgun (WGS) entry which is preliminary data.</text>
</comment>
<keyword evidence="5" id="KW-1185">Reference proteome</keyword>
<dbReference type="CDD" id="cd17933">
    <property type="entry name" value="DEXSc_RecD-like"/>
    <property type="match status" value="1"/>
</dbReference>
<dbReference type="PANTHER" id="PTHR43788">
    <property type="entry name" value="DNA2/NAM7 HELICASE FAMILY MEMBER"/>
    <property type="match status" value="1"/>
</dbReference>
<dbReference type="Proteomes" id="UP001597393">
    <property type="component" value="Unassembled WGS sequence"/>
</dbReference>
<proteinExistence type="predicted"/>
<evidence type="ECO:0000256" key="2">
    <source>
        <dbReference type="ARBA" id="ARBA00022840"/>
    </source>
</evidence>
<dbReference type="CDD" id="cd18809">
    <property type="entry name" value="SF1_C_RecD"/>
    <property type="match status" value="1"/>
</dbReference>
<feature type="domain" description="AAA+ ATPase" evidence="3">
    <location>
        <begin position="35"/>
        <end position="290"/>
    </location>
</feature>
<dbReference type="InterPro" id="IPR027417">
    <property type="entry name" value="P-loop_NTPase"/>
</dbReference>
<dbReference type="SUPFAM" id="SSF52540">
    <property type="entry name" value="P-loop containing nucleoside triphosphate hydrolases"/>
    <property type="match status" value="1"/>
</dbReference>
<dbReference type="PANTHER" id="PTHR43788:SF6">
    <property type="entry name" value="DNA HELICASE B"/>
    <property type="match status" value="1"/>
</dbReference>
<evidence type="ECO:0000313" key="5">
    <source>
        <dbReference type="Proteomes" id="UP001597393"/>
    </source>
</evidence>
<evidence type="ECO:0000313" key="4">
    <source>
        <dbReference type="EMBL" id="MFD2599554.1"/>
    </source>
</evidence>
<evidence type="ECO:0000259" key="3">
    <source>
        <dbReference type="SMART" id="SM00382"/>
    </source>
</evidence>
<dbReference type="InterPro" id="IPR027785">
    <property type="entry name" value="UvrD-like_helicase_C"/>
</dbReference>
<name>A0ABW5NL28_9SPHI</name>
<dbReference type="Gene3D" id="3.40.50.300">
    <property type="entry name" value="P-loop containing nucleotide triphosphate hydrolases"/>
    <property type="match status" value="3"/>
</dbReference>
<dbReference type="Pfam" id="PF13604">
    <property type="entry name" value="AAA_30"/>
    <property type="match status" value="1"/>
</dbReference>
<dbReference type="Pfam" id="PF13538">
    <property type="entry name" value="UvrD_C_2"/>
    <property type="match status" value="1"/>
</dbReference>
<dbReference type="InterPro" id="IPR050534">
    <property type="entry name" value="Coronavir_polyprotein_1ab"/>
</dbReference>
<sequence length="477" mass="55031">MHIRESFEQYFQQNPTEQQREVFALLETFIYNFDPNSLFILKGYAGTGKTTIISTLVKILPRFQRKTVLLAPTGRAAKVISQYAGRTALTIHKKIYRKKSVASVAMDFALSDNPHEDTLFIIDEASMLSDDPVSVFRSSLLQDLITYVQSGERCVLMFVGDTAQLPPVGMLQSPALQEEYMASRYNLHVNSYELTDVVRQNKHSGILFNATKIRQEIKLEDETAEYPFPEFVTRGYRDVFQMTGERLIDGLHYSYDKFGLENTMVICRSNKAANLYNQHIRNQILFRDEEITGGDLIMVVRNNYYWLQQHDAAQTGFIANGDMAKIRKVSNVHEMHGFRFADLLLDFLDGNEDDSIQCRILLDSLYVESPNLPQDQLQKLYESIALDYQDILDKNRRAEAIKQDPYFNALQIKFAYAITCHKAQGGQWPSVFIDQGYLNDEMLTTEFLRWLYTALTRATNELYLVNFHKNFFPNSTS</sequence>
<organism evidence="4 5">
    <name type="scientific">Sphingobacterium corticis</name>
    <dbReference type="NCBI Taxonomy" id="1812823"/>
    <lineage>
        <taxon>Bacteria</taxon>
        <taxon>Pseudomonadati</taxon>
        <taxon>Bacteroidota</taxon>
        <taxon>Sphingobacteriia</taxon>
        <taxon>Sphingobacteriales</taxon>
        <taxon>Sphingobacteriaceae</taxon>
        <taxon>Sphingobacterium</taxon>
    </lineage>
</organism>
<dbReference type="RefSeq" id="WP_380870036.1">
    <property type="nucleotide sequence ID" value="NZ_JBHUMA010000006.1"/>
</dbReference>